<name>A0A4Z2EV97_9TELE</name>
<feature type="region of interest" description="Disordered" evidence="1">
    <location>
        <begin position="89"/>
        <end position="173"/>
    </location>
</feature>
<sequence length="173" mass="18858">MRKLTSMASSRLSPTRTKITQQYMAEGDTVRARLLGPPVATASTTTTTLTDHGQLGLGGGQQVLQDEQQDGDGQQHRHLEAQLLAARLVDEEGRHVQQHEVEQRHDEDDHVEHRLPGDGDLKPGGEQVEDERTGGGEALPQGRHHPAARGHADHRAVGDAPRVRGTGNKEKFS</sequence>
<feature type="compositionally biased region" description="Low complexity" evidence="1">
    <location>
        <begin position="44"/>
        <end position="54"/>
    </location>
</feature>
<dbReference type="EMBL" id="SRLO01002872">
    <property type="protein sequence ID" value="TNN32172.1"/>
    <property type="molecule type" value="Genomic_DNA"/>
</dbReference>
<organism evidence="2 3">
    <name type="scientific">Liparis tanakae</name>
    <name type="common">Tanaka's snailfish</name>
    <dbReference type="NCBI Taxonomy" id="230148"/>
    <lineage>
        <taxon>Eukaryota</taxon>
        <taxon>Metazoa</taxon>
        <taxon>Chordata</taxon>
        <taxon>Craniata</taxon>
        <taxon>Vertebrata</taxon>
        <taxon>Euteleostomi</taxon>
        <taxon>Actinopterygii</taxon>
        <taxon>Neopterygii</taxon>
        <taxon>Teleostei</taxon>
        <taxon>Neoteleostei</taxon>
        <taxon>Acanthomorphata</taxon>
        <taxon>Eupercaria</taxon>
        <taxon>Perciformes</taxon>
        <taxon>Cottioidei</taxon>
        <taxon>Cottales</taxon>
        <taxon>Liparidae</taxon>
        <taxon>Liparis</taxon>
    </lineage>
</organism>
<proteinExistence type="predicted"/>
<comment type="caution">
    <text evidence="2">The sequence shown here is derived from an EMBL/GenBank/DDBJ whole genome shotgun (WGS) entry which is preliminary data.</text>
</comment>
<protein>
    <submittedName>
        <fullName evidence="2">Uncharacterized protein</fullName>
    </submittedName>
</protein>
<evidence type="ECO:0000313" key="2">
    <source>
        <dbReference type="EMBL" id="TNN32172.1"/>
    </source>
</evidence>
<evidence type="ECO:0000313" key="3">
    <source>
        <dbReference type="Proteomes" id="UP000314294"/>
    </source>
</evidence>
<feature type="region of interest" description="Disordered" evidence="1">
    <location>
        <begin position="1"/>
        <end position="21"/>
    </location>
</feature>
<gene>
    <name evidence="2" type="ORF">EYF80_057667</name>
</gene>
<feature type="compositionally biased region" description="Basic and acidic residues" evidence="1">
    <location>
        <begin position="89"/>
        <end position="123"/>
    </location>
</feature>
<reference evidence="2 3" key="1">
    <citation type="submission" date="2019-03" db="EMBL/GenBank/DDBJ databases">
        <title>First draft genome of Liparis tanakae, snailfish: a comprehensive survey of snailfish specific genes.</title>
        <authorList>
            <person name="Kim W."/>
            <person name="Song I."/>
            <person name="Jeong J.-H."/>
            <person name="Kim D."/>
            <person name="Kim S."/>
            <person name="Ryu S."/>
            <person name="Song J.Y."/>
            <person name="Lee S.K."/>
        </authorList>
    </citation>
    <scope>NUCLEOTIDE SEQUENCE [LARGE SCALE GENOMIC DNA]</scope>
    <source>
        <tissue evidence="2">Muscle</tissue>
    </source>
</reference>
<evidence type="ECO:0000256" key="1">
    <source>
        <dbReference type="SAM" id="MobiDB-lite"/>
    </source>
</evidence>
<dbReference type="AlphaFoldDB" id="A0A4Z2EV97"/>
<keyword evidence="3" id="KW-1185">Reference proteome</keyword>
<accession>A0A4Z2EV97</accession>
<feature type="region of interest" description="Disordered" evidence="1">
    <location>
        <begin position="39"/>
        <end position="77"/>
    </location>
</feature>
<dbReference type="Proteomes" id="UP000314294">
    <property type="component" value="Unassembled WGS sequence"/>
</dbReference>